<proteinExistence type="predicted"/>
<keyword evidence="2" id="KW-1185">Reference proteome</keyword>
<comment type="caution">
    <text evidence="1">The sequence shown here is derived from an EMBL/GenBank/DDBJ whole genome shotgun (WGS) entry which is preliminary data.</text>
</comment>
<name>A0ABU5RNQ4_9PSEU</name>
<accession>A0ABU5RNQ4</accession>
<evidence type="ECO:0000313" key="1">
    <source>
        <dbReference type="EMBL" id="MEA5366726.1"/>
    </source>
</evidence>
<evidence type="ECO:0000313" key="2">
    <source>
        <dbReference type="Proteomes" id="UP001304298"/>
    </source>
</evidence>
<evidence type="ECO:0008006" key="3">
    <source>
        <dbReference type="Google" id="ProtNLM"/>
    </source>
</evidence>
<dbReference type="InterPro" id="IPR038765">
    <property type="entry name" value="Papain-like_cys_pep_sf"/>
</dbReference>
<reference evidence="1 2" key="1">
    <citation type="submission" date="2023-12" db="EMBL/GenBank/DDBJ databases">
        <title>Amycolatopsis sp. V23-08.</title>
        <authorList>
            <person name="Somphong A."/>
        </authorList>
    </citation>
    <scope>NUCLEOTIDE SEQUENCE [LARGE SCALE GENOMIC DNA]</scope>
    <source>
        <strain evidence="1 2">V23-08</strain>
    </source>
</reference>
<dbReference type="EMBL" id="JAYFSI010000017">
    <property type="protein sequence ID" value="MEA5366726.1"/>
    <property type="molecule type" value="Genomic_DNA"/>
</dbReference>
<dbReference type="RefSeq" id="WP_323336159.1">
    <property type="nucleotide sequence ID" value="NZ_JAYFSI010000017.1"/>
</dbReference>
<protein>
    <recommendedName>
        <fullName evidence="3">NlpC/P60 family protein</fullName>
    </recommendedName>
</protein>
<sequence>MNRTAVRSLLLAVVIAVSGVVSVHYANQERDEAAIAAVAASTGATADRGGYRFARLADPPRTVVTAASGAVVATLTDGSRTVVLAGPARTFRDAKAAVTSTAWVRLAPRPWSAGAERADWFGPWLAGAAGSTAPDVLAIALQYTAGAPAVRDGTGLRIAGDAAFGEGADFDRYLGIAWRFPDGVRHKADPGRGGSLDSAGFVRLVYGYRAGYPLLGKDIAGAGLPRGAAAMATLGPGTPIVTGTGLARLQPGDLLFFGPPDRPGAPVSQVGLFLGLDGDGHRRVLASRKRADGPAFGGASCLDGTGRYAQGFRAAKRL</sequence>
<dbReference type="Proteomes" id="UP001304298">
    <property type="component" value="Unassembled WGS sequence"/>
</dbReference>
<gene>
    <name evidence="1" type="ORF">VA596_44845</name>
</gene>
<dbReference type="SUPFAM" id="SSF54001">
    <property type="entry name" value="Cysteine proteinases"/>
    <property type="match status" value="1"/>
</dbReference>
<dbReference type="Gene3D" id="3.90.1720.10">
    <property type="entry name" value="endopeptidase domain like (from Nostoc punctiforme)"/>
    <property type="match status" value="1"/>
</dbReference>
<organism evidence="1 2">
    <name type="scientific">Amycolatopsis heterodermiae</name>
    <dbReference type="NCBI Taxonomy" id="3110235"/>
    <lineage>
        <taxon>Bacteria</taxon>
        <taxon>Bacillati</taxon>
        <taxon>Actinomycetota</taxon>
        <taxon>Actinomycetes</taxon>
        <taxon>Pseudonocardiales</taxon>
        <taxon>Pseudonocardiaceae</taxon>
        <taxon>Amycolatopsis</taxon>
    </lineage>
</organism>